<gene>
    <name evidence="1" type="ORF">A2Z10_03545</name>
</gene>
<protein>
    <submittedName>
        <fullName evidence="1">Uncharacterized protein</fullName>
    </submittedName>
</protein>
<organism evidence="1 2">
    <name type="scientific">Candidatus Azambacteria bacterium RBG_16_47_10</name>
    <dbReference type="NCBI Taxonomy" id="1797292"/>
    <lineage>
        <taxon>Bacteria</taxon>
        <taxon>Candidatus Azamiibacteriota</taxon>
    </lineage>
</organism>
<dbReference type="EMBL" id="MEYI01000047">
    <property type="protein sequence ID" value="OGD23252.1"/>
    <property type="molecule type" value="Genomic_DNA"/>
</dbReference>
<comment type="caution">
    <text evidence="1">The sequence shown here is derived from an EMBL/GenBank/DDBJ whole genome shotgun (WGS) entry which is preliminary data.</text>
</comment>
<dbReference type="Proteomes" id="UP000176639">
    <property type="component" value="Unassembled WGS sequence"/>
</dbReference>
<sequence>MDLDAAAALAAKAKESVREESGRVLAEIDAYAALATGNPYATHDDIQEAIEASRAAQDAVSEIKSAAIIGIDNGVKEIS</sequence>
<proteinExistence type="predicted"/>
<accession>A0A1F5AXX1</accession>
<reference evidence="1 2" key="1">
    <citation type="journal article" date="2016" name="Nat. Commun.">
        <title>Thousands of microbial genomes shed light on interconnected biogeochemical processes in an aquifer system.</title>
        <authorList>
            <person name="Anantharaman K."/>
            <person name="Brown C.T."/>
            <person name="Hug L.A."/>
            <person name="Sharon I."/>
            <person name="Castelle C.J."/>
            <person name="Probst A.J."/>
            <person name="Thomas B.C."/>
            <person name="Singh A."/>
            <person name="Wilkins M.J."/>
            <person name="Karaoz U."/>
            <person name="Brodie E.L."/>
            <person name="Williams K.H."/>
            <person name="Hubbard S.S."/>
            <person name="Banfield J.F."/>
        </authorList>
    </citation>
    <scope>NUCLEOTIDE SEQUENCE [LARGE SCALE GENOMIC DNA]</scope>
</reference>
<name>A0A1F5AXX1_9BACT</name>
<evidence type="ECO:0000313" key="1">
    <source>
        <dbReference type="EMBL" id="OGD23252.1"/>
    </source>
</evidence>
<dbReference type="AlphaFoldDB" id="A0A1F5AXX1"/>
<evidence type="ECO:0000313" key="2">
    <source>
        <dbReference type="Proteomes" id="UP000176639"/>
    </source>
</evidence>